<evidence type="ECO:0000256" key="4">
    <source>
        <dbReference type="ARBA" id="ARBA00023136"/>
    </source>
</evidence>
<dbReference type="NCBIfam" id="TIGR03061">
    <property type="entry name" value="pip_yhgE_Nterm"/>
    <property type="match status" value="1"/>
</dbReference>
<evidence type="ECO:0000256" key="5">
    <source>
        <dbReference type="SAM" id="Phobius"/>
    </source>
</evidence>
<evidence type="ECO:0000256" key="3">
    <source>
        <dbReference type="ARBA" id="ARBA00022989"/>
    </source>
</evidence>
<feature type="transmembrane region" description="Helical" evidence="5">
    <location>
        <begin position="574"/>
        <end position="596"/>
    </location>
</feature>
<keyword evidence="3 5" id="KW-1133">Transmembrane helix</keyword>
<keyword evidence="4 5" id="KW-0472">Membrane</keyword>
<comment type="caution">
    <text evidence="7">The sequence shown here is derived from an EMBL/GenBank/DDBJ whole genome shotgun (WGS) entry which is preliminary data.</text>
</comment>
<accession>A0A7I9V1H0</accession>
<evidence type="ECO:0000256" key="2">
    <source>
        <dbReference type="ARBA" id="ARBA00022692"/>
    </source>
</evidence>
<gene>
    <name evidence="7" type="ORF">nbrc107697_30750</name>
</gene>
<comment type="subcellular location">
    <subcellularLocation>
        <location evidence="1">Membrane</location>
        <topology evidence="1">Multi-pass membrane protein</topology>
    </subcellularLocation>
</comment>
<feature type="transmembrane region" description="Helical" evidence="5">
    <location>
        <begin position="416"/>
        <end position="437"/>
    </location>
</feature>
<dbReference type="GO" id="GO:0016020">
    <property type="term" value="C:membrane"/>
    <property type="evidence" value="ECO:0007669"/>
    <property type="project" value="UniProtKB-SubCell"/>
</dbReference>
<dbReference type="Pfam" id="PF12698">
    <property type="entry name" value="ABC2_membrane_3"/>
    <property type="match status" value="1"/>
</dbReference>
<evidence type="ECO:0000259" key="6">
    <source>
        <dbReference type="Pfam" id="PF12698"/>
    </source>
</evidence>
<name>A0A7I9V1H0_9ACTN</name>
<dbReference type="InterPro" id="IPR013525">
    <property type="entry name" value="ABC2_TM"/>
</dbReference>
<dbReference type="InterPro" id="IPR017500">
    <property type="entry name" value="Phage_infect_YhgE_N"/>
</dbReference>
<dbReference type="GO" id="GO:0140359">
    <property type="term" value="F:ABC-type transporter activity"/>
    <property type="evidence" value="ECO:0007669"/>
    <property type="project" value="InterPro"/>
</dbReference>
<dbReference type="InterPro" id="IPR051328">
    <property type="entry name" value="T7SS_ABC-Transporter"/>
</dbReference>
<proteinExistence type="predicted"/>
<protein>
    <submittedName>
        <fullName evidence="7">Membrane protein</fullName>
    </submittedName>
</protein>
<keyword evidence="8" id="KW-1185">Reference proteome</keyword>
<dbReference type="PANTHER" id="PTHR43077:SF10">
    <property type="entry name" value="TRANSPORT PERMEASE PROTEIN"/>
    <property type="match status" value="1"/>
</dbReference>
<evidence type="ECO:0000313" key="7">
    <source>
        <dbReference type="EMBL" id="GED99036.1"/>
    </source>
</evidence>
<evidence type="ECO:0000313" key="8">
    <source>
        <dbReference type="Proteomes" id="UP000444980"/>
    </source>
</evidence>
<keyword evidence="2 5" id="KW-0812">Transmembrane</keyword>
<dbReference type="Gene3D" id="3.40.1710.10">
    <property type="entry name" value="abc type-2 transporter like domain"/>
    <property type="match status" value="1"/>
</dbReference>
<reference evidence="8" key="1">
    <citation type="submission" date="2019-06" db="EMBL/GenBank/DDBJ databases">
        <title>Gordonia isolated from sludge of a wastewater treatment plant.</title>
        <authorList>
            <person name="Tamura T."/>
            <person name="Aoyama K."/>
            <person name="Kang Y."/>
            <person name="Saito S."/>
            <person name="Akiyama N."/>
            <person name="Yazawa K."/>
            <person name="Gonoi T."/>
            <person name="Mikami Y."/>
        </authorList>
    </citation>
    <scope>NUCLEOTIDE SEQUENCE [LARGE SCALE GENOMIC DNA]</scope>
    <source>
        <strain evidence="8">NBRC 107697</strain>
    </source>
</reference>
<dbReference type="PANTHER" id="PTHR43077">
    <property type="entry name" value="TRANSPORT PERMEASE YVFS-RELATED"/>
    <property type="match status" value="1"/>
</dbReference>
<feature type="transmembrane region" description="Helical" evidence="5">
    <location>
        <begin position="26"/>
        <end position="50"/>
    </location>
</feature>
<dbReference type="AlphaFoldDB" id="A0A7I9V1H0"/>
<feature type="transmembrane region" description="Helical" evidence="5">
    <location>
        <begin position="458"/>
        <end position="481"/>
    </location>
</feature>
<organism evidence="7 8">
    <name type="scientific">Gordonia crocea</name>
    <dbReference type="NCBI Taxonomy" id="589162"/>
    <lineage>
        <taxon>Bacteria</taxon>
        <taxon>Bacillati</taxon>
        <taxon>Actinomycetota</taxon>
        <taxon>Actinomycetes</taxon>
        <taxon>Mycobacteriales</taxon>
        <taxon>Gordoniaceae</taxon>
        <taxon>Gordonia</taxon>
    </lineage>
</organism>
<dbReference type="InterPro" id="IPR023908">
    <property type="entry name" value="xxxLxxG_rpt"/>
</dbReference>
<dbReference type="EMBL" id="BJOU01000017">
    <property type="protein sequence ID" value="GED99036.1"/>
    <property type="molecule type" value="Genomic_DNA"/>
</dbReference>
<sequence>MTESGPSMTAMPVLSDPKARLQHSRVARLIVAILVMVPLVVSAIYMWVLWDPTKTVKDMPVAIVNQDTGFTDDSGTTEAGAKVTDNLVKSGALNFQRVDKANAYEGLRSGRYYFVLDIPADFSENLKTITNPGTAASLITVTFNDNNTLKASQIGGSAMEKIYQSVLKGIAATTVGGLVDGVQKLGDGLRSAADGSGQLGDGTATLSNGVSNDLAPGVKKAREGAAKLDEGAGTLAAGLVSLQQGTDKLGDGATQVADGIERLTTMAQVNNLQAAIKQAQALSPNNPQLAKVAELIDGLARLKAGSREIATQLTSPTAQYRSGVNKLVDGSGRLQTGAAQLSAGMVAIDEGVGKVADGAQRLNDGANRLNQGLSDGAKKAPDFGDEQARATLAQLMATPVTKETKHLARAQFSGPGGAPTILLIASMLVPIMILLTFRGHRFVTDDKTPRSLRATGRRAVAVSAISLGVMVLVGVLAFITRDPMPEPASLTKVIVITAAATLMNAALVSVLYTLFGYVVGTLSSLAWLMLQLFSYGGIWMVETVPAPFQWLHWISPLTYVRNGYIAAFNGVPGFWSSLVTLIVIGLAGLALIFGAVKFQRTRYERIVGHEPTALPAT</sequence>
<feature type="transmembrane region" description="Helical" evidence="5">
    <location>
        <begin position="493"/>
        <end position="520"/>
    </location>
</feature>
<dbReference type="NCBIfam" id="TIGR03057">
    <property type="entry name" value="xxxLxxG_by_4"/>
    <property type="match status" value="2"/>
</dbReference>
<evidence type="ECO:0000256" key="1">
    <source>
        <dbReference type="ARBA" id="ARBA00004141"/>
    </source>
</evidence>
<dbReference type="Proteomes" id="UP000444980">
    <property type="component" value="Unassembled WGS sequence"/>
</dbReference>
<feature type="domain" description="ABC-2 type transporter transmembrane" evidence="6">
    <location>
        <begin position="32"/>
        <end position="167"/>
    </location>
</feature>